<comment type="similarity">
    <text evidence="2 6">Belongs to the peroxisomal membrane protein PXMP2/4 family.</text>
</comment>
<evidence type="ECO:0000256" key="2">
    <source>
        <dbReference type="ARBA" id="ARBA00006824"/>
    </source>
</evidence>
<evidence type="ECO:0000256" key="4">
    <source>
        <dbReference type="ARBA" id="ARBA00022989"/>
    </source>
</evidence>
<feature type="transmembrane region" description="Helical" evidence="6">
    <location>
        <begin position="63"/>
        <end position="82"/>
    </location>
</feature>
<dbReference type="PANTHER" id="PTHR11266">
    <property type="entry name" value="PEROXISOMAL MEMBRANE PROTEIN 2, PXMP2 MPV17"/>
    <property type="match status" value="1"/>
</dbReference>
<dbReference type="GO" id="GO:0005778">
    <property type="term" value="C:peroxisomal membrane"/>
    <property type="evidence" value="ECO:0007669"/>
    <property type="project" value="TreeGrafter"/>
</dbReference>
<dbReference type="Pfam" id="PF04117">
    <property type="entry name" value="Mpv17_PMP22"/>
    <property type="match status" value="1"/>
</dbReference>
<reference evidence="8" key="1">
    <citation type="submission" date="2019-03" db="EMBL/GenBank/DDBJ databases">
        <title>Snf2 controls pulcherriminic acid biosynthesis and connects pigmentation and antifungal activity of the yeast Metschnikowia pulcherrima.</title>
        <authorList>
            <person name="Gore-Lloyd D."/>
            <person name="Sumann I."/>
            <person name="Brachmann A.O."/>
            <person name="Schneeberger K."/>
            <person name="Ortiz-Merino R.A."/>
            <person name="Moreno-Beltran M."/>
            <person name="Schlaefli M."/>
            <person name="Kirner P."/>
            <person name="Santos Kron A."/>
            <person name="Wolfe K.H."/>
            <person name="Piel J."/>
            <person name="Ahrens C.H."/>
            <person name="Henk D."/>
            <person name="Freimoser F.M."/>
        </authorList>
    </citation>
    <scope>NUCLEOTIDE SEQUENCE [LARGE SCALE GENOMIC DNA]</scope>
    <source>
        <strain evidence="8">APC 1.2</strain>
    </source>
</reference>
<evidence type="ECO:0000256" key="6">
    <source>
        <dbReference type="RuleBase" id="RU363053"/>
    </source>
</evidence>
<organism evidence="7 8">
    <name type="scientific">Metschnikowia aff. pulcherrima</name>
    <dbReference type="NCBI Taxonomy" id="2163413"/>
    <lineage>
        <taxon>Eukaryota</taxon>
        <taxon>Fungi</taxon>
        <taxon>Dikarya</taxon>
        <taxon>Ascomycota</taxon>
        <taxon>Saccharomycotina</taxon>
        <taxon>Pichiomycetes</taxon>
        <taxon>Metschnikowiaceae</taxon>
        <taxon>Metschnikowia</taxon>
    </lineage>
</organism>
<gene>
    <name evidence="7" type="primary">MPUL0A11060</name>
    <name evidence="7" type="ORF">METSCH_A11060</name>
</gene>
<keyword evidence="4 6" id="KW-1133">Transmembrane helix</keyword>
<evidence type="ECO:0000256" key="3">
    <source>
        <dbReference type="ARBA" id="ARBA00022692"/>
    </source>
</evidence>
<evidence type="ECO:0000256" key="1">
    <source>
        <dbReference type="ARBA" id="ARBA00004141"/>
    </source>
</evidence>
<comment type="subcellular location">
    <subcellularLocation>
        <location evidence="1">Membrane</location>
        <topology evidence="1">Multi-pass membrane protein</topology>
    </subcellularLocation>
</comment>
<protein>
    <submittedName>
        <fullName evidence="7">Mpv17 / PMP22 family protein</fullName>
    </submittedName>
</protein>
<keyword evidence="8" id="KW-1185">Reference proteome</keyword>
<evidence type="ECO:0000256" key="5">
    <source>
        <dbReference type="ARBA" id="ARBA00023136"/>
    </source>
</evidence>
<dbReference type="PANTHER" id="PTHR11266:SF93">
    <property type="entry name" value="INTEGRAL MEMBRANE PROTEIN 25D9-6"/>
    <property type="match status" value="1"/>
</dbReference>
<evidence type="ECO:0000313" key="7">
    <source>
        <dbReference type="EMBL" id="QBM86464.1"/>
    </source>
</evidence>
<dbReference type="STRING" id="2163413.A0A4P6XLI8"/>
<proteinExistence type="inferred from homology"/>
<accession>A0A4P6XLI8</accession>
<dbReference type="EMBL" id="CP034456">
    <property type="protein sequence ID" value="QBM86464.1"/>
    <property type="molecule type" value="Genomic_DNA"/>
</dbReference>
<dbReference type="Proteomes" id="UP000292447">
    <property type="component" value="Chromosome I"/>
</dbReference>
<sequence>MNPNEKYLAALSKNPLLTKMATAGVLSSLNEIIASIVSGQFQKSKFNVFGKERSVIHPSGSKIGLMVIYGALLSTPVAHYYYGFLSKFFAGKQSPKNKLLQLAATLCTLSPLLSAVYVSWLSIINSYQYSGKGLRADLGRLLSVVKAGLKNNFWLVYKTSAVTLLVALTLAQNFVPPELWVVFTNFAYFVVGTIQNTKIKIRQRNEKLKKSE</sequence>
<evidence type="ECO:0000313" key="8">
    <source>
        <dbReference type="Proteomes" id="UP000292447"/>
    </source>
</evidence>
<feature type="transmembrane region" description="Helical" evidence="6">
    <location>
        <begin position="102"/>
        <end position="124"/>
    </location>
</feature>
<keyword evidence="3 6" id="KW-0812">Transmembrane</keyword>
<dbReference type="AlphaFoldDB" id="A0A4P6XLI8"/>
<keyword evidence="5 6" id="KW-0472">Membrane</keyword>
<feature type="transmembrane region" description="Helical" evidence="6">
    <location>
        <begin position="180"/>
        <end position="199"/>
    </location>
</feature>
<feature type="transmembrane region" description="Helical" evidence="6">
    <location>
        <begin position="155"/>
        <end position="174"/>
    </location>
</feature>
<name>A0A4P6XLI8_9ASCO</name>
<dbReference type="InterPro" id="IPR007248">
    <property type="entry name" value="Mpv17_PMP22"/>
</dbReference>